<dbReference type="Proteomes" id="UP000612585">
    <property type="component" value="Unassembled WGS sequence"/>
</dbReference>
<name>A0A8J3Z8J4_9ACTN</name>
<feature type="domain" description="Rieske" evidence="12">
    <location>
        <begin position="57"/>
        <end position="149"/>
    </location>
</feature>
<feature type="signal peptide" evidence="11">
    <location>
        <begin position="1"/>
        <end position="23"/>
    </location>
</feature>
<dbReference type="EMBL" id="BOPG01000044">
    <property type="protein sequence ID" value="GIJ59027.1"/>
    <property type="molecule type" value="Genomic_DNA"/>
</dbReference>
<dbReference type="PROSITE" id="PS51296">
    <property type="entry name" value="RIESKE"/>
    <property type="match status" value="1"/>
</dbReference>
<dbReference type="GO" id="GO:0051537">
    <property type="term" value="F:2 iron, 2 sulfur cluster binding"/>
    <property type="evidence" value="ECO:0007669"/>
    <property type="project" value="UniProtKB-KW"/>
</dbReference>
<evidence type="ECO:0000256" key="3">
    <source>
        <dbReference type="ARBA" id="ARBA00022714"/>
    </source>
</evidence>
<dbReference type="GO" id="GO:0046872">
    <property type="term" value="F:metal ion binding"/>
    <property type="evidence" value="ECO:0007669"/>
    <property type="project" value="UniProtKB-KW"/>
</dbReference>
<dbReference type="SUPFAM" id="SSF50022">
    <property type="entry name" value="ISP domain"/>
    <property type="match status" value="1"/>
</dbReference>
<feature type="chain" id="PRO_5035323428" description="Cytochrome bc1 complex Rieske iron-sulfur subunit" evidence="11">
    <location>
        <begin position="24"/>
        <end position="150"/>
    </location>
</feature>
<dbReference type="Pfam" id="PF00355">
    <property type="entry name" value="Rieske"/>
    <property type="match status" value="1"/>
</dbReference>
<keyword evidence="14" id="KW-1185">Reference proteome</keyword>
<keyword evidence="11" id="KW-0732">Signal</keyword>
<dbReference type="GO" id="GO:0016705">
    <property type="term" value="F:oxidoreductase activity, acting on paired donors, with incorporation or reduction of molecular oxygen"/>
    <property type="evidence" value="ECO:0007669"/>
    <property type="project" value="UniProtKB-ARBA"/>
</dbReference>
<dbReference type="CDD" id="cd03467">
    <property type="entry name" value="Rieske"/>
    <property type="match status" value="1"/>
</dbReference>
<evidence type="ECO:0000256" key="6">
    <source>
        <dbReference type="ARBA" id="ARBA00023014"/>
    </source>
</evidence>
<evidence type="ECO:0000256" key="8">
    <source>
        <dbReference type="ARBA" id="ARBA00029586"/>
    </source>
</evidence>
<evidence type="ECO:0000256" key="4">
    <source>
        <dbReference type="ARBA" id="ARBA00022723"/>
    </source>
</evidence>
<dbReference type="Gene3D" id="2.102.10.10">
    <property type="entry name" value="Rieske [2Fe-2S] iron-sulphur domain"/>
    <property type="match status" value="1"/>
</dbReference>
<dbReference type="PANTHER" id="PTHR10134">
    <property type="entry name" value="CYTOCHROME B-C1 COMPLEX SUBUNIT RIESKE, MITOCHONDRIAL"/>
    <property type="match status" value="1"/>
</dbReference>
<keyword evidence="6" id="KW-0411">Iron-sulfur</keyword>
<dbReference type="InterPro" id="IPR036922">
    <property type="entry name" value="Rieske_2Fe-2S_sf"/>
</dbReference>
<dbReference type="InterPro" id="IPR017941">
    <property type="entry name" value="Rieske_2Fe-2S"/>
</dbReference>
<comment type="cofactor">
    <cofactor evidence="9">
        <name>[2Fe-2S] cluster</name>
        <dbReference type="ChEBI" id="CHEBI:190135"/>
    </cofactor>
</comment>
<evidence type="ECO:0000259" key="12">
    <source>
        <dbReference type="PROSITE" id="PS51296"/>
    </source>
</evidence>
<evidence type="ECO:0000256" key="9">
    <source>
        <dbReference type="ARBA" id="ARBA00034078"/>
    </source>
</evidence>
<dbReference type="InterPro" id="IPR005805">
    <property type="entry name" value="Rieske_Fe-S_prot_C"/>
</dbReference>
<reference evidence="13" key="1">
    <citation type="submission" date="2021-01" db="EMBL/GenBank/DDBJ databases">
        <title>Whole genome shotgun sequence of Virgisporangium aurantiacum NBRC 16421.</title>
        <authorList>
            <person name="Komaki H."/>
            <person name="Tamura T."/>
        </authorList>
    </citation>
    <scope>NUCLEOTIDE SEQUENCE</scope>
    <source>
        <strain evidence="13">NBRC 16421</strain>
    </source>
</reference>
<gene>
    <name evidence="13" type="ORF">Vau01_065430</name>
</gene>
<comment type="function">
    <text evidence="1">Iron-sulfur subunit of the cytochrome bc1 complex, an essential component of the respiratory electron transport chain required for ATP synthesis. The bc1 complex catalyzes the oxidation of menaquinol and the reduction of cytochrome c in the respiratory chain. The bc1 complex operates through a Q-cycle mechanism that couples electron transfer to generation of the proton gradient that drives ATP synthesis.</text>
</comment>
<keyword evidence="7" id="KW-1015">Disulfide bond</keyword>
<evidence type="ECO:0000256" key="1">
    <source>
        <dbReference type="ARBA" id="ARBA00002494"/>
    </source>
</evidence>
<dbReference type="GO" id="GO:0016020">
    <property type="term" value="C:membrane"/>
    <property type="evidence" value="ECO:0007669"/>
    <property type="project" value="InterPro"/>
</dbReference>
<evidence type="ECO:0000256" key="7">
    <source>
        <dbReference type="ARBA" id="ARBA00023157"/>
    </source>
</evidence>
<sequence>MTETTRRTVIAGAAGLSATVALAACGEDEPDVDTGDTVTQPTGGATTSASTGAGAAAGIAALADIPVNGGKIFAAEKVVVTQPTAGQVKAFSTTCTHQGCAVSKVENGVIICPCHDSRFKISDGSPTGGPATKPLQSKTVKVENGQVVLS</sequence>
<keyword evidence="4" id="KW-0479">Metal-binding</keyword>
<evidence type="ECO:0000313" key="13">
    <source>
        <dbReference type="EMBL" id="GIJ59027.1"/>
    </source>
</evidence>
<evidence type="ECO:0000256" key="5">
    <source>
        <dbReference type="ARBA" id="ARBA00023004"/>
    </source>
</evidence>
<feature type="region of interest" description="Disordered" evidence="10">
    <location>
        <begin position="28"/>
        <end position="50"/>
    </location>
</feature>
<protein>
    <recommendedName>
        <fullName evidence="2">Cytochrome bc1 complex Rieske iron-sulfur subunit</fullName>
    </recommendedName>
    <alternativeName>
        <fullName evidence="8">Cytochrome bc1 reductase complex subunit QcrA</fullName>
    </alternativeName>
</protein>
<dbReference type="InterPro" id="IPR014349">
    <property type="entry name" value="Rieske_Fe-S_prot"/>
</dbReference>
<dbReference type="RefSeq" id="WP_204000630.1">
    <property type="nucleotide sequence ID" value="NZ_BOPG01000044.1"/>
</dbReference>
<dbReference type="AlphaFoldDB" id="A0A8J3Z8J4"/>
<evidence type="ECO:0000256" key="11">
    <source>
        <dbReference type="SAM" id="SignalP"/>
    </source>
</evidence>
<evidence type="ECO:0000256" key="2">
    <source>
        <dbReference type="ARBA" id="ARBA00015816"/>
    </source>
</evidence>
<keyword evidence="3" id="KW-0001">2Fe-2S</keyword>
<keyword evidence="5" id="KW-0408">Iron</keyword>
<proteinExistence type="predicted"/>
<dbReference type="GO" id="GO:0004497">
    <property type="term" value="F:monooxygenase activity"/>
    <property type="evidence" value="ECO:0007669"/>
    <property type="project" value="UniProtKB-ARBA"/>
</dbReference>
<dbReference type="FunFam" id="2.102.10.10:FF:000016">
    <property type="entry name" value="Nitrite reductase/ring-hydroxylating ferredoxin subunit"/>
    <property type="match status" value="1"/>
</dbReference>
<accession>A0A8J3Z8J4</accession>
<dbReference type="InterPro" id="IPR006311">
    <property type="entry name" value="TAT_signal"/>
</dbReference>
<dbReference type="PRINTS" id="PR00162">
    <property type="entry name" value="RIESKE"/>
</dbReference>
<evidence type="ECO:0000256" key="10">
    <source>
        <dbReference type="SAM" id="MobiDB-lite"/>
    </source>
</evidence>
<comment type="caution">
    <text evidence="13">The sequence shown here is derived from an EMBL/GenBank/DDBJ whole genome shotgun (WGS) entry which is preliminary data.</text>
</comment>
<evidence type="ECO:0000313" key="14">
    <source>
        <dbReference type="Proteomes" id="UP000612585"/>
    </source>
</evidence>
<organism evidence="13 14">
    <name type="scientific">Virgisporangium aurantiacum</name>
    <dbReference type="NCBI Taxonomy" id="175570"/>
    <lineage>
        <taxon>Bacteria</taxon>
        <taxon>Bacillati</taxon>
        <taxon>Actinomycetota</taxon>
        <taxon>Actinomycetes</taxon>
        <taxon>Micromonosporales</taxon>
        <taxon>Micromonosporaceae</taxon>
        <taxon>Virgisporangium</taxon>
    </lineage>
</organism>
<dbReference type="PROSITE" id="PS51257">
    <property type="entry name" value="PROKAR_LIPOPROTEIN"/>
    <property type="match status" value="1"/>
</dbReference>
<dbReference type="PROSITE" id="PS51318">
    <property type="entry name" value="TAT"/>
    <property type="match status" value="1"/>
</dbReference>